<dbReference type="Pfam" id="PF16137">
    <property type="entry name" value="DUF4845"/>
    <property type="match status" value="1"/>
</dbReference>
<organism evidence="2 3">
    <name type="scientific">Legionella septentrionalis</name>
    <dbReference type="NCBI Taxonomy" id="2498109"/>
    <lineage>
        <taxon>Bacteria</taxon>
        <taxon>Pseudomonadati</taxon>
        <taxon>Pseudomonadota</taxon>
        <taxon>Gammaproteobacteria</taxon>
        <taxon>Legionellales</taxon>
        <taxon>Legionellaceae</taxon>
        <taxon>Legionella</taxon>
    </lineage>
</organism>
<dbReference type="RefSeq" id="WP_126952972.1">
    <property type="nucleotide sequence ID" value="NZ_RZGR01000008.1"/>
</dbReference>
<protein>
    <submittedName>
        <fullName evidence="2">DUF4845 domain-containing protein</fullName>
    </submittedName>
</protein>
<gene>
    <name evidence="2" type="ORF">EKM59_03930</name>
</gene>
<dbReference type="EMBL" id="RZGR01000008">
    <property type="protein sequence ID" value="RUQ89238.1"/>
    <property type="molecule type" value="Genomic_DNA"/>
</dbReference>
<reference evidence="2 3" key="1">
    <citation type="submission" date="2018-12" db="EMBL/GenBank/DDBJ databases">
        <title>Legionella sp,whole genome shotgun sequence.</title>
        <authorList>
            <person name="Wu H."/>
        </authorList>
    </citation>
    <scope>NUCLEOTIDE SEQUENCE [LARGE SCALE GENOMIC DNA]</scope>
    <source>
        <strain evidence="3">km714</strain>
    </source>
</reference>
<evidence type="ECO:0000313" key="3">
    <source>
        <dbReference type="Proteomes" id="UP000288012"/>
    </source>
</evidence>
<comment type="caution">
    <text evidence="2">The sequence shown here is derived from an EMBL/GenBank/DDBJ whole genome shotgun (WGS) entry which is preliminary data.</text>
</comment>
<dbReference type="InterPro" id="IPR032314">
    <property type="entry name" value="DUF4845"/>
</dbReference>
<keyword evidence="1" id="KW-1133">Transmembrane helix</keyword>
<proteinExistence type="predicted"/>
<dbReference type="Proteomes" id="UP000288012">
    <property type="component" value="Unassembled WGS sequence"/>
</dbReference>
<name>A0A3S0X119_9GAMM</name>
<keyword evidence="1" id="KW-0812">Transmembrane</keyword>
<feature type="transmembrane region" description="Helical" evidence="1">
    <location>
        <begin position="12"/>
        <end position="34"/>
    </location>
</feature>
<evidence type="ECO:0000313" key="2">
    <source>
        <dbReference type="EMBL" id="RUQ89238.1"/>
    </source>
</evidence>
<dbReference type="AlphaFoldDB" id="A0A3S0X119"/>
<sequence length="127" mass="13915">MHTQKGMTVIGMLLTAAVIVILGILVMRVIPVYIENYTITRSIDALKKIPAEDFSADPSANAQLLKSKLMNQLYVNGVEIPENQIQVIPGNGGNFTVKIKYQVIKPVVSNASLLFNFDVSKEVNIGK</sequence>
<keyword evidence="3" id="KW-1185">Reference proteome</keyword>
<keyword evidence="1" id="KW-0472">Membrane</keyword>
<dbReference type="OrthoDB" id="5734946at2"/>
<evidence type="ECO:0000256" key="1">
    <source>
        <dbReference type="SAM" id="Phobius"/>
    </source>
</evidence>
<accession>A0A3S0X119</accession>